<evidence type="ECO:0000256" key="4">
    <source>
        <dbReference type="ARBA" id="ARBA00022989"/>
    </source>
</evidence>
<feature type="transmembrane region" description="Helical" evidence="6">
    <location>
        <begin position="169"/>
        <end position="188"/>
    </location>
</feature>
<dbReference type="AlphaFoldDB" id="A0A366HML3"/>
<keyword evidence="2" id="KW-1003">Cell membrane</keyword>
<dbReference type="Pfam" id="PF02653">
    <property type="entry name" value="BPD_transp_2"/>
    <property type="match status" value="1"/>
</dbReference>
<evidence type="ECO:0000256" key="6">
    <source>
        <dbReference type="SAM" id="Phobius"/>
    </source>
</evidence>
<reference evidence="7 8" key="1">
    <citation type="submission" date="2018-06" db="EMBL/GenBank/DDBJ databases">
        <title>Genomic Encyclopedia of Type Strains, Phase IV (KMG-IV): sequencing the most valuable type-strain genomes for metagenomic binning, comparative biology and taxonomic classification.</title>
        <authorList>
            <person name="Goeker M."/>
        </authorList>
    </citation>
    <scope>NUCLEOTIDE SEQUENCE [LARGE SCALE GENOMIC DNA]</scope>
    <source>
        <strain evidence="7 8">DSM 25532</strain>
    </source>
</reference>
<keyword evidence="4 6" id="KW-1133">Transmembrane helix</keyword>
<feature type="transmembrane region" description="Helical" evidence="6">
    <location>
        <begin position="36"/>
        <end position="53"/>
    </location>
</feature>
<feature type="transmembrane region" description="Helical" evidence="6">
    <location>
        <begin position="65"/>
        <end position="87"/>
    </location>
</feature>
<dbReference type="InterPro" id="IPR043428">
    <property type="entry name" value="LivM-like"/>
</dbReference>
<comment type="subcellular location">
    <subcellularLocation>
        <location evidence="1">Cell membrane</location>
        <topology evidence="1">Multi-pass membrane protein</topology>
    </subcellularLocation>
</comment>
<evidence type="ECO:0000256" key="2">
    <source>
        <dbReference type="ARBA" id="ARBA00022475"/>
    </source>
</evidence>
<keyword evidence="3 6" id="KW-0812">Transmembrane</keyword>
<dbReference type="GO" id="GO:0015658">
    <property type="term" value="F:branched-chain amino acid transmembrane transporter activity"/>
    <property type="evidence" value="ECO:0007669"/>
    <property type="project" value="InterPro"/>
</dbReference>
<evidence type="ECO:0000256" key="5">
    <source>
        <dbReference type="ARBA" id="ARBA00023136"/>
    </source>
</evidence>
<gene>
    <name evidence="7" type="ORF">DES53_104142</name>
</gene>
<protein>
    <submittedName>
        <fullName evidence="7">Amino acid/amide ABC transporter membrane protein 2 (HAAT family)</fullName>
    </submittedName>
</protein>
<dbReference type="OrthoDB" id="9789927at2"/>
<evidence type="ECO:0000256" key="1">
    <source>
        <dbReference type="ARBA" id="ARBA00004651"/>
    </source>
</evidence>
<feature type="transmembrane region" description="Helical" evidence="6">
    <location>
        <begin position="292"/>
        <end position="311"/>
    </location>
</feature>
<evidence type="ECO:0000313" key="7">
    <source>
        <dbReference type="EMBL" id="RBP44323.1"/>
    </source>
</evidence>
<accession>A0A366HML3</accession>
<dbReference type="Proteomes" id="UP000253426">
    <property type="component" value="Unassembled WGS sequence"/>
</dbReference>
<sequence length="328" mass="34914">MIFKKYGTQLFLLAALVVSLVVSLFADQIDDYYMDIALNVGINIILAVSLNLVNGHTGQFSLGHAAFMAVGAYGSAVLTLQAGAPMVSALGGGVFGQSLVFIIALLVGGVFAALLGWMVGVPSLRLRGDYLAIVTLGFNEIVRVVFTNTNADGPFGGALGLKGIEPYTNFFWVFAIAAISVYVVGSMVNSTYGRGFLVVRDDEVAGESMGINTVRYKVTAFVIGAFFAGLAGGLYAHLRTTISAEGFGFLKSVDVVVMVILGGMGSTLGVVIAAVVLTVLNEYLRDFEQYRMIIFSLILIIMMIVRPQGLLPNVVLQRKKNKKTVDPA</sequence>
<dbReference type="GO" id="GO:0005886">
    <property type="term" value="C:plasma membrane"/>
    <property type="evidence" value="ECO:0007669"/>
    <property type="project" value="UniProtKB-SubCell"/>
</dbReference>
<dbReference type="EMBL" id="QNRR01000004">
    <property type="protein sequence ID" value="RBP44323.1"/>
    <property type="molecule type" value="Genomic_DNA"/>
</dbReference>
<evidence type="ECO:0000313" key="8">
    <source>
        <dbReference type="Proteomes" id="UP000253426"/>
    </source>
</evidence>
<proteinExistence type="predicted"/>
<evidence type="ECO:0000256" key="3">
    <source>
        <dbReference type="ARBA" id="ARBA00022692"/>
    </source>
</evidence>
<feature type="transmembrane region" description="Helical" evidence="6">
    <location>
        <begin position="256"/>
        <end position="280"/>
    </location>
</feature>
<dbReference type="CDD" id="cd06581">
    <property type="entry name" value="TM_PBP1_LivM_like"/>
    <property type="match status" value="1"/>
</dbReference>
<feature type="transmembrane region" description="Helical" evidence="6">
    <location>
        <begin position="99"/>
        <end position="118"/>
    </location>
</feature>
<dbReference type="RefSeq" id="WP_113958742.1">
    <property type="nucleotide sequence ID" value="NZ_QNRR01000004.1"/>
</dbReference>
<dbReference type="InterPro" id="IPR001851">
    <property type="entry name" value="ABC_transp_permease"/>
</dbReference>
<organism evidence="7 8">
    <name type="scientific">Roseimicrobium gellanilyticum</name>
    <dbReference type="NCBI Taxonomy" id="748857"/>
    <lineage>
        <taxon>Bacteria</taxon>
        <taxon>Pseudomonadati</taxon>
        <taxon>Verrucomicrobiota</taxon>
        <taxon>Verrucomicrobiia</taxon>
        <taxon>Verrucomicrobiales</taxon>
        <taxon>Verrucomicrobiaceae</taxon>
        <taxon>Roseimicrobium</taxon>
    </lineage>
</organism>
<name>A0A366HML3_9BACT</name>
<comment type="caution">
    <text evidence="7">The sequence shown here is derived from an EMBL/GenBank/DDBJ whole genome shotgun (WGS) entry which is preliminary data.</text>
</comment>
<dbReference type="PANTHER" id="PTHR30482">
    <property type="entry name" value="HIGH-AFFINITY BRANCHED-CHAIN AMINO ACID TRANSPORT SYSTEM PERMEASE"/>
    <property type="match status" value="1"/>
</dbReference>
<keyword evidence="5 6" id="KW-0472">Membrane</keyword>
<dbReference type="PANTHER" id="PTHR30482:SF10">
    <property type="entry name" value="HIGH-AFFINITY BRANCHED-CHAIN AMINO ACID TRANSPORT PROTEIN BRAE"/>
    <property type="match status" value="1"/>
</dbReference>
<feature type="transmembrane region" description="Helical" evidence="6">
    <location>
        <begin position="218"/>
        <end position="236"/>
    </location>
</feature>
<keyword evidence="8" id="KW-1185">Reference proteome</keyword>